<dbReference type="CDD" id="cd01392">
    <property type="entry name" value="HTH_LacI"/>
    <property type="match status" value="1"/>
</dbReference>
<evidence type="ECO:0000256" key="2">
    <source>
        <dbReference type="ARBA" id="ARBA00023125"/>
    </source>
</evidence>
<dbReference type="GO" id="GO:0000976">
    <property type="term" value="F:transcription cis-regulatory region binding"/>
    <property type="evidence" value="ECO:0007669"/>
    <property type="project" value="TreeGrafter"/>
</dbReference>
<dbReference type="GO" id="GO:0003700">
    <property type="term" value="F:DNA-binding transcription factor activity"/>
    <property type="evidence" value="ECO:0007669"/>
    <property type="project" value="TreeGrafter"/>
</dbReference>
<dbReference type="PANTHER" id="PTHR30146:SF152">
    <property type="entry name" value="TRANSCRIPTIONAL REGULATORY PROTEIN"/>
    <property type="match status" value="1"/>
</dbReference>
<dbReference type="Gene3D" id="3.40.50.2300">
    <property type="match status" value="2"/>
</dbReference>
<dbReference type="InterPro" id="IPR010982">
    <property type="entry name" value="Lambda_DNA-bd_dom_sf"/>
</dbReference>
<dbReference type="Proteomes" id="UP000064920">
    <property type="component" value="Chromosome"/>
</dbReference>
<dbReference type="PROSITE" id="PS00356">
    <property type="entry name" value="HTH_LACI_1"/>
    <property type="match status" value="1"/>
</dbReference>
<evidence type="ECO:0000256" key="1">
    <source>
        <dbReference type="ARBA" id="ARBA00023015"/>
    </source>
</evidence>
<dbReference type="InterPro" id="IPR028082">
    <property type="entry name" value="Peripla_BP_I"/>
</dbReference>
<dbReference type="Pfam" id="PF13407">
    <property type="entry name" value="Peripla_BP_4"/>
    <property type="match status" value="1"/>
</dbReference>
<keyword evidence="6" id="KW-1185">Reference proteome</keyword>
<evidence type="ECO:0000313" key="5">
    <source>
        <dbReference type="EMBL" id="ALI56542.1"/>
    </source>
</evidence>
<proteinExistence type="predicted"/>
<name>A0A0P0ADJ5_9RHOB</name>
<organism evidence="5 6">
    <name type="scientific">Celeribacter marinus</name>
    <dbReference type="NCBI Taxonomy" id="1397108"/>
    <lineage>
        <taxon>Bacteria</taxon>
        <taxon>Pseudomonadati</taxon>
        <taxon>Pseudomonadota</taxon>
        <taxon>Alphaproteobacteria</taxon>
        <taxon>Rhodobacterales</taxon>
        <taxon>Roseobacteraceae</taxon>
        <taxon>Celeribacter</taxon>
    </lineage>
</organism>
<dbReference type="Gene3D" id="1.10.260.40">
    <property type="entry name" value="lambda repressor-like DNA-binding domains"/>
    <property type="match status" value="1"/>
</dbReference>
<keyword evidence="1" id="KW-0805">Transcription regulation</keyword>
<dbReference type="CDD" id="cd06307">
    <property type="entry name" value="PBP1_sugar_binding"/>
    <property type="match status" value="1"/>
</dbReference>
<dbReference type="PANTHER" id="PTHR30146">
    <property type="entry name" value="LACI-RELATED TRANSCRIPTIONAL REPRESSOR"/>
    <property type="match status" value="1"/>
</dbReference>
<protein>
    <submittedName>
        <fullName evidence="5">Transcriptional regulator, LacI family</fullName>
    </submittedName>
</protein>
<dbReference type="SUPFAM" id="SSF47413">
    <property type="entry name" value="lambda repressor-like DNA-binding domains"/>
    <property type="match status" value="1"/>
</dbReference>
<reference evidence="6" key="1">
    <citation type="submission" date="2015-05" db="EMBL/GenBank/DDBJ databases">
        <authorList>
            <person name="Oh H.-M."/>
            <person name="Yang J.-A."/>
            <person name="Cho J.-C."/>
            <person name="Kang I."/>
        </authorList>
    </citation>
    <scope>NUCLEOTIDE SEQUENCE [LARGE SCALE GENOMIC DNA]</scope>
    <source>
        <strain evidence="6">IMCC 12053</strain>
    </source>
</reference>
<dbReference type="PATRIC" id="fig|1397108.4.peg.2653"/>
<dbReference type="PROSITE" id="PS50932">
    <property type="entry name" value="HTH_LACI_2"/>
    <property type="match status" value="1"/>
</dbReference>
<dbReference type="STRING" id="1397108.IMCC12053_2595"/>
<keyword evidence="2" id="KW-0238">DNA-binding</keyword>
<dbReference type="KEGG" id="cmar:IMCC12053_2595"/>
<dbReference type="SMART" id="SM00354">
    <property type="entry name" value="HTH_LACI"/>
    <property type="match status" value="1"/>
</dbReference>
<accession>A0A0P0ADJ5</accession>
<evidence type="ECO:0000256" key="3">
    <source>
        <dbReference type="ARBA" id="ARBA00023163"/>
    </source>
</evidence>
<evidence type="ECO:0000259" key="4">
    <source>
        <dbReference type="PROSITE" id="PS50932"/>
    </source>
</evidence>
<dbReference type="InterPro" id="IPR025997">
    <property type="entry name" value="SBP_2_dom"/>
</dbReference>
<keyword evidence="3" id="KW-0804">Transcription</keyword>
<feature type="domain" description="HTH lacI-type" evidence="4">
    <location>
        <begin position="9"/>
        <end position="51"/>
    </location>
</feature>
<dbReference type="AlphaFoldDB" id="A0A0P0ADJ5"/>
<dbReference type="SUPFAM" id="SSF53822">
    <property type="entry name" value="Periplasmic binding protein-like I"/>
    <property type="match status" value="1"/>
</dbReference>
<dbReference type="EMBL" id="CP012023">
    <property type="protein sequence ID" value="ALI56542.1"/>
    <property type="molecule type" value="Genomic_DNA"/>
</dbReference>
<dbReference type="InterPro" id="IPR000843">
    <property type="entry name" value="HTH_LacI"/>
</dbReference>
<evidence type="ECO:0000313" key="6">
    <source>
        <dbReference type="Proteomes" id="UP000064920"/>
    </source>
</evidence>
<sequence>MAARKNARPKLKDVARIAGVGTATVDRVLNERGNVSEEVRKKVIEAAREIGLRRQLPPSYKRLIRINLILARPELPLLQRMADEFLKATNALDHRVSLHLTTLPDETPKTIGAALRATQCDAVVVYAQDNPIIHDAIEALDARGIPVITIISDLPGSKRLAYAGTDHHAAGRTAGFFFARMIPKSGTVVILCNHLGFKSHVQRITGFREYLEVHAPDISISHVVEGLDDRVRARARLEAAFRDIPDTLGIYNVGAANLAVRAAIETNILLKPPLFVGHELTEYTTRMLRDGLMTLTLDQSPRLQAQFSLDVLLDHFGYESITIPRPYVSNVPIVLYGPENIPADH</sequence>
<dbReference type="Pfam" id="PF00356">
    <property type="entry name" value="LacI"/>
    <property type="match status" value="1"/>
</dbReference>
<gene>
    <name evidence="5" type="ORF">IMCC12053_2595</name>
</gene>